<accession>A0A2P6MFB0</accession>
<reference evidence="2 3" key="1">
    <citation type="submission" date="2018-03" db="EMBL/GenBank/DDBJ databases">
        <title>Bacillus urumqiensis sp. nov., a moderately haloalkaliphilic bacterium isolated from a salt lake.</title>
        <authorList>
            <person name="Zhao B."/>
            <person name="Liao Z."/>
        </authorList>
    </citation>
    <scope>NUCLEOTIDE SEQUENCE [LARGE SCALE GENOMIC DNA]</scope>
    <source>
        <strain evidence="2 3">BZ-SZ-XJ18</strain>
    </source>
</reference>
<dbReference type="OrthoDB" id="2447941at2"/>
<feature type="transmembrane region" description="Helical" evidence="1">
    <location>
        <begin position="21"/>
        <end position="47"/>
    </location>
</feature>
<name>A0A2P6MFB0_ALKUR</name>
<sequence>MMNNVTSLWNRRRQDYWITAVKYLRLIANSGFVFTLYLLFLFGSYYYGRFLEWLPASFPALLFFTIVFALMLTRGRVRTFIEPADVVFLMPMEGKMRPYLKRSIGYSWGMETFWLALVLFALSPLYLDRLGSGFSGVLVILALLSGVKLWNLWLSFQEQRVQEESLYKRFTLFRMALNIGAAAAVFSMIPLWMAASAAAFSGYTLFVRSLSRKPLQWERLASIEARMLQTFYRMASSFTDVPHQKSVVNKRRFWSRFLPLLSYDRSRTYHYLFARSFLRGGDYYGIFFRLTALGLVFLAAVHVSWGLWVSAGLFSWMTAIQLETMKRHFDHDAIAGIYPVPESQKTEGMQFWLRFLGIVQAVLFGAGALIQGTVLDAVTCFALTLAVYTFFSSRSRWAAGSVRSA</sequence>
<feature type="transmembrane region" description="Helical" evidence="1">
    <location>
        <begin position="175"/>
        <end position="200"/>
    </location>
</feature>
<evidence type="ECO:0008006" key="4">
    <source>
        <dbReference type="Google" id="ProtNLM"/>
    </source>
</evidence>
<keyword evidence="3" id="KW-1185">Reference proteome</keyword>
<keyword evidence="1" id="KW-1133">Transmembrane helix</keyword>
<feature type="transmembrane region" description="Helical" evidence="1">
    <location>
        <begin position="105"/>
        <end position="127"/>
    </location>
</feature>
<organism evidence="2 3">
    <name type="scientific">Alkalicoccus urumqiensis</name>
    <name type="common">Bacillus urumqiensis</name>
    <dbReference type="NCBI Taxonomy" id="1548213"/>
    <lineage>
        <taxon>Bacteria</taxon>
        <taxon>Bacillati</taxon>
        <taxon>Bacillota</taxon>
        <taxon>Bacilli</taxon>
        <taxon>Bacillales</taxon>
        <taxon>Bacillaceae</taxon>
        <taxon>Alkalicoccus</taxon>
    </lineage>
</organism>
<evidence type="ECO:0000313" key="2">
    <source>
        <dbReference type="EMBL" id="PRO64989.1"/>
    </source>
</evidence>
<feature type="transmembrane region" description="Helical" evidence="1">
    <location>
        <begin position="286"/>
        <end position="317"/>
    </location>
</feature>
<dbReference type="InterPro" id="IPR010288">
    <property type="entry name" value="EcsB_ABC"/>
</dbReference>
<keyword evidence="1" id="KW-0812">Transmembrane</keyword>
<protein>
    <recommendedName>
        <fullName evidence="4">ABC transporter permease</fullName>
    </recommendedName>
</protein>
<evidence type="ECO:0000256" key="1">
    <source>
        <dbReference type="SAM" id="Phobius"/>
    </source>
</evidence>
<dbReference type="EMBL" id="PVNS01000010">
    <property type="protein sequence ID" value="PRO64989.1"/>
    <property type="molecule type" value="Genomic_DNA"/>
</dbReference>
<dbReference type="GO" id="GO:0016020">
    <property type="term" value="C:membrane"/>
    <property type="evidence" value="ECO:0007669"/>
    <property type="project" value="InterPro"/>
</dbReference>
<feature type="transmembrane region" description="Helical" evidence="1">
    <location>
        <begin position="133"/>
        <end position="154"/>
    </location>
</feature>
<dbReference type="Pfam" id="PF05975">
    <property type="entry name" value="EcsB"/>
    <property type="match status" value="1"/>
</dbReference>
<comment type="caution">
    <text evidence="2">The sequence shown here is derived from an EMBL/GenBank/DDBJ whole genome shotgun (WGS) entry which is preliminary data.</text>
</comment>
<dbReference type="RefSeq" id="WP_105959547.1">
    <property type="nucleotide sequence ID" value="NZ_PVNS01000010.1"/>
</dbReference>
<dbReference type="Proteomes" id="UP000243650">
    <property type="component" value="Unassembled WGS sequence"/>
</dbReference>
<dbReference type="PIRSF" id="PIRSF037259">
    <property type="entry name" value="EcsB_ABC"/>
    <property type="match status" value="1"/>
</dbReference>
<evidence type="ECO:0000313" key="3">
    <source>
        <dbReference type="Proteomes" id="UP000243650"/>
    </source>
</evidence>
<feature type="transmembrane region" description="Helical" evidence="1">
    <location>
        <begin position="53"/>
        <end position="72"/>
    </location>
</feature>
<gene>
    <name evidence="2" type="ORF">C6I21_11090</name>
</gene>
<proteinExistence type="predicted"/>
<feature type="transmembrane region" description="Helical" evidence="1">
    <location>
        <begin position="351"/>
        <end position="368"/>
    </location>
</feature>
<feature type="transmembrane region" description="Helical" evidence="1">
    <location>
        <begin position="374"/>
        <end position="391"/>
    </location>
</feature>
<keyword evidence="1" id="KW-0472">Membrane</keyword>
<dbReference type="AlphaFoldDB" id="A0A2P6MFB0"/>